<dbReference type="GO" id="GO:0032259">
    <property type="term" value="P:methylation"/>
    <property type="evidence" value="ECO:0007669"/>
    <property type="project" value="UniProtKB-KW"/>
</dbReference>
<organism evidence="2 3">
    <name type="scientific">Candidatus Woesebacteria bacterium GW2011_GWB1_38_5b</name>
    <dbReference type="NCBI Taxonomy" id="1618569"/>
    <lineage>
        <taxon>Bacteria</taxon>
        <taxon>Candidatus Woeseibacteriota</taxon>
    </lineage>
</organism>
<keyword evidence="2" id="KW-0808">Transferase</keyword>
<proteinExistence type="predicted"/>
<dbReference type="SUPFAM" id="SSF53335">
    <property type="entry name" value="S-adenosyl-L-methionine-dependent methyltransferases"/>
    <property type="match status" value="1"/>
</dbReference>
<comment type="caution">
    <text evidence="2">The sequence shown here is derived from an EMBL/GenBank/DDBJ whole genome shotgun (WGS) entry which is preliminary data.</text>
</comment>
<evidence type="ECO:0000313" key="2">
    <source>
        <dbReference type="EMBL" id="KKQ73861.1"/>
    </source>
</evidence>
<dbReference type="Proteomes" id="UP000034181">
    <property type="component" value="Unassembled WGS sequence"/>
</dbReference>
<evidence type="ECO:0000259" key="1">
    <source>
        <dbReference type="Pfam" id="PF08241"/>
    </source>
</evidence>
<dbReference type="PANTHER" id="PTHR43464">
    <property type="entry name" value="METHYLTRANSFERASE"/>
    <property type="match status" value="1"/>
</dbReference>
<dbReference type="Gene3D" id="3.40.50.150">
    <property type="entry name" value="Vaccinia Virus protein VP39"/>
    <property type="match status" value="1"/>
</dbReference>
<evidence type="ECO:0000313" key="3">
    <source>
        <dbReference type="Proteomes" id="UP000034181"/>
    </source>
</evidence>
<feature type="domain" description="Methyltransferase type 11" evidence="1">
    <location>
        <begin position="52"/>
        <end position="142"/>
    </location>
</feature>
<dbReference type="EMBL" id="LBUZ01000049">
    <property type="protein sequence ID" value="KKQ73861.1"/>
    <property type="molecule type" value="Genomic_DNA"/>
</dbReference>
<dbReference type="GO" id="GO:0008757">
    <property type="term" value="F:S-adenosylmethionine-dependent methyltransferase activity"/>
    <property type="evidence" value="ECO:0007669"/>
    <property type="project" value="InterPro"/>
</dbReference>
<sequence>MHISEYQNIYTQEASHFYYSANHEIVLSLLRRYTPDGGPQGLLRGESKLKILDAGCGTGLLAKKLGKYGDVVGLDLSDDALSFARKRGVKVKKGSISMLPFKTNEFDVLISIDVINHLWVKDELKAFREFYRVLKPGGLLIMRVSANPWLRLKHDEHVLISHRYSKDELKRSLNKAKFKILKLSFVNLILLPPAALISLLERLIPGPEKRSGVGKNPVPVNWLLKTGLGWEKYYLKYADLPLGLGLIAVGRKPLS</sequence>
<dbReference type="InterPro" id="IPR029063">
    <property type="entry name" value="SAM-dependent_MTases_sf"/>
</dbReference>
<protein>
    <submittedName>
        <fullName evidence="2">Methyltransferase type 11</fullName>
    </submittedName>
</protein>
<name>A0A0G0N9R9_9BACT</name>
<dbReference type="Pfam" id="PF08241">
    <property type="entry name" value="Methyltransf_11"/>
    <property type="match status" value="1"/>
</dbReference>
<dbReference type="AlphaFoldDB" id="A0A0G0N9R9"/>
<keyword evidence="2" id="KW-0489">Methyltransferase</keyword>
<dbReference type="CDD" id="cd02440">
    <property type="entry name" value="AdoMet_MTases"/>
    <property type="match status" value="1"/>
</dbReference>
<dbReference type="InterPro" id="IPR013216">
    <property type="entry name" value="Methyltransf_11"/>
</dbReference>
<dbReference type="PANTHER" id="PTHR43464:SF94">
    <property type="entry name" value="MALONYL-[ACYL-CARRIER PROTEIN] O-METHYLTRANSFERASE"/>
    <property type="match status" value="1"/>
</dbReference>
<accession>A0A0G0N9R9</accession>
<gene>
    <name evidence="2" type="ORF">US96_C0049G0004</name>
</gene>
<reference evidence="2 3" key="1">
    <citation type="journal article" date="2015" name="Nature">
        <title>rRNA introns, odd ribosomes, and small enigmatic genomes across a large radiation of phyla.</title>
        <authorList>
            <person name="Brown C.T."/>
            <person name="Hug L.A."/>
            <person name="Thomas B.C."/>
            <person name="Sharon I."/>
            <person name="Castelle C.J."/>
            <person name="Singh A."/>
            <person name="Wilkins M.J."/>
            <person name="Williams K.H."/>
            <person name="Banfield J.F."/>
        </authorList>
    </citation>
    <scope>NUCLEOTIDE SEQUENCE [LARGE SCALE GENOMIC DNA]</scope>
</reference>